<protein>
    <submittedName>
        <fullName evidence="1">Uncharacterized protein</fullName>
    </submittedName>
</protein>
<evidence type="ECO:0000313" key="1">
    <source>
        <dbReference type="EMBL" id="KIG16515.1"/>
    </source>
</evidence>
<name>A0A0C2D4A2_9BACT</name>
<comment type="caution">
    <text evidence="1">The sequence shown here is derived from an EMBL/GenBank/DDBJ whole genome shotgun (WGS) entry which is preliminary data.</text>
</comment>
<dbReference type="EMBL" id="JMCC02000037">
    <property type="protein sequence ID" value="KIG16515.1"/>
    <property type="molecule type" value="Genomic_DNA"/>
</dbReference>
<organism evidence="1 2">
    <name type="scientific">Enhygromyxa salina</name>
    <dbReference type="NCBI Taxonomy" id="215803"/>
    <lineage>
        <taxon>Bacteria</taxon>
        <taxon>Pseudomonadati</taxon>
        <taxon>Myxococcota</taxon>
        <taxon>Polyangia</taxon>
        <taxon>Nannocystales</taxon>
        <taxon>Nannocystaceae</taxon>
        <taxon>Enhygromyxa</taxon>
    </lineage>
</organism>
<dbReference type="AlphaFoldDB" id="A0A0C2D4A2"/>
<gene>
    <name evidence="1" type="ORF">DB30_04428</name>
</gene>
<accession>A0A0C2D4A2</accession>
<sequence length="40" mass="4395">MKGPRELALFAGEPPSFALHVGVLAVARATEAGYELRWPW</sequence>
<evidence type="ECO:0000313" key="2">
    <source>
        <dbReference type="Proteomes" id="UP000031599"/>
    </source>
</evidence>
<dbReference type="Proteomes" id="UP000031599">
    <property type="component" value="Unassembled WGS sequence"/>
</dbReference>
<proteinExistence type="predicted"/>
<reference evidence="1 2" key="1">
    <citation type="submission" date="2014-12" db="EMBL/GenBank/DDBJ databases">
        <title>Genome assembly of Enhygromyxa salina DSM 15201.</title>
        <authorList>
            <person name="Sharma G."/>
            <person name="Subramanian S."/>
        </authorList>
    </citation>
    <scope>NUCLEOTIDE SEQUENCE [LARGE SCALE GENOMIC DNA]</scope>
    <source>
        <strain evidence="1 2">DSM 15201</strain>
    </source>
</reference>
<dbReference type="RefSeq" id="WP_276204359.1">
    <property type="nucleotide sequence ID" value="NZ_JMCC02000037.1"/>
</dbReference>